<dbReference type="EC" id="1.1.2.-" evidence="4"/>
<evidence type="ECO:0000256" key="1">
    <source>
        <dbReference type="ARBA" id="ARBA00022827"/>
    </source>
</evidence>
<comment type="caution">
    <text evidence="4">The sequence shown here is derived from an EMBL/GenBank/DDBJ whole genome shotgun (WGS) entry which is preliminary data.</text>
</comment>
<proteinExistence type="predicted"/>
<evidence type="ECO:0000256" key="2">
    <source>
        <dbReference type="ARBA" id="ARBA00023002"/>
    </source>
</evidence>
<keyword evidence="1" id="KW-0274">FAD</keyword>
<sequence length="436" mass="48221">MTRRFYNWARTEHCTPASFQRPSSEEELVAIIREARRANKQIKVIGARHSWSDIAMPCVADCVLVSLDNMQALLEVDPARGRVRAQAGIRLHRLNDELATRGLALSIVGSVVEQSLAGVVSTGTHGSSLVHGNIPSFVVGLRVITGTGEVLDIAEHDPLLPAARVGLGGLGIITQVSVRVEPRFQLRETTQTVSFAAALANMQALARSAEYVKLWWLPHTDTVMVFRCERTEAAGEPSKLLAWIDRIIINKLVFPLVLGLGRVIPRLIPPSNRLVARTYLDRAPRVGRADRILSLAMPPRHRETEYAVPLEHAAEALRQTRALIERSGVRVNFITELRFVKGDDAWMSPASGRDSCQLGAYMAAAPGLAGYFEAFEAAMRALDGRPHWGKEFRATPEDIVRMYPKAEAFAAKLRELDPDGVFHGRLLTRVFPRTPD</sequence>
<dbReference type="GO" id="GO:0071949">
    <property type="term" value="F:FAD binding"/>
    <property type="evidence" value="ECO:0007669"/>
    <property type="project" value="InterPro"/>
</dbReference>
<dbReference type="Gene3D" id="1.10.45.10">
    <property type="entry name" value="Vanillyl-alcohol Oxidase, Chain A, domain 4"/>
    <property type="match status" value="1"/>
</dbReference>
<dbReference type="EMBL" id="PVNL01000036">
    <property type="protein sequence ID" value="PRQ08737.1"/>
    <property type="molecule type" value="Genomic_DNA"/>
</dbReference>
<dbReference type="InterPro" id="IPR016169">
    <property type="entry name" value="FAD-bd_PCMH_sub2"/>
</dbReference>
<dbReference type="InterPro" id="IPR006094">
    <property type="entry name" value="Oxid_FAD_bind_N"/>
</dbReference>
<dbReference type="PANTHER" id="PTHR43762">
    <property type="entry name" value="L-GULONOLACTONE OXIDASE"/>
    <property type="match status" value="1"/>
</dbReference>
<reference evidence="4 5" key="1">
    <citation type="submission" date="2018-03" db="EMBL/GenBank/DDBJ databases">
        <title>Draft Genome Sequences of the Obligatory Marine Myxobacteria Enhygromyxa salina SWB007.</title>
        <authorList>
            <person name="Poehlein A."/>
            <person name="Moghaddam J.A."/>
            <person name="Harms H."/>
            <person name="Alanjari M."/>
            <person name="Koenig G.M."/>
            <person name="Daniel R."/>
            <person name="Schaeberle T.F."/>
        </authorList>
    </citation>
    <scope>NUCLEOTIDE SEQUENCE [LARGE SCALE GENOMIC DNA]</scope>
    <source>
        <strain evidence="4 5">SWB007</strain>
    </source>
</reference>
<dbReference type="GO" id="GO:0016020">
    <property type="term" value="C:membrane"/>
    <property type="evidence" value="ECO:0007669"/>
    <property type="project" value="InterPro"/>
</dbReference>
<dbReference type="Gene3D" id="3.30.70.2520">
    <property type="match status" value="1"/>
</dbReference>
<dbReference type="Gene3D" id="3.30.43.10">
    <property type="entry name" value="Uridine Diphospho-n-acetylenolpyruvylglucosamine Reductase, domain 2"/>
    <property type="match status" value="1"/>
</dbReference>
<dbReference type="SUPFAM" id="SSF56176">
    <property type="entry name" value="FAD-binding/transporter-associated domain-like"/>
    <property type="match status" value="1"/>
</dbReference>
<dbReference type="Pfam" id="PF04030">
    <property type="entry name" value="ALO"/>
    <property type="match status" value="1"/>
</dbReference>
<dbReference type="InterPro" id="IPR016166">
    <property type="entry name" value="FAD-bd_PCMH"/>
</dbReference>
<dbReference type="Proteomes" id="UP000238823">
    <property type="component" value="Unassembled WGS sequence"/>
</dbReference>
<name>A0A2S9YUF4_9BACT</name>
<dbReference type="PROSITE" id="PS51387">
    <property type="entry name" value="FAD_PCMH"/>
    <property type="match status" value="1"/>
</dbReference>
<dbReference type="InterPro" id="IPR010031">
    <property type="entry name" value="FAD_lactone_oxidase-like"/>
</dbReference>
<protein>
    <submittedName>
        <fullName evidence="4">L-gulono-1,4-lactone dehydrogenase</fullName>
        <ecNumber evidence="4">1.1.2.-</ecNumber>
    </submittedName>
</protein>
<organism evidence="4 5">
    <name type="scientific">Enhygromyxa salina</name>
    <dbReference type="NCBI Taxonomy" id="215803"/>
    <lineage>
        <taxon>Bacteria</taxon>
        <taxon>Pseudomonadati</taxon>
        <taxon>Myxococcota</taxon>
        <taxon>Polyangia</taxon>
        <taxon>Nannocystales</taxon>
        <taxon>Nannocystaceae</taxon>
        <taxon>Enhygromyxa</taxon>
    </lineage>
</organism>
<dbReference type="InterPro" id="IPR036318">
    <property type="entry name" value="FAD-bd_PCMH-like_sf"/>
</dbReference>
<dbReference type="GO" id="GO:0003885">
    <property type="term" value="F:D-arabinono-1,4-lactone oxidase activity"/>
    <property type="evidence" value="ECO:0007669"/>
    <property type="project" value="InterPro"/>
</dbReference>
<dbReference type="InterPro" id="IPR016171">
    <property type="entry name" value="Vanillyl_alc_oxidase_C-sub2"/>
</dbReference>
<gene>
    <name evidence="4" type="ORF">ENSA7_15550</name>
</gene>
<keyword evidence="1" id="KW-0285">Flavoprotein</keyword>
<dbReference type="AlphaFoldDB" id="A0A2S9YUF4"/>
<dbReference type="Pfam" id="PF01565">
    <property type="entry name" value="FAD_binding_4"/>
    <property type="match status" value="1"/>
</dbReference>
<dbReference type="PIRSF" id="PIRSF000136">
    <property type="entry name" value="LGO_GLO"/>
    <property type="match status" value="1"/>
</dbReference>
<dbReference type="RefSeq" id="WP_106088589.1">
    <property type="nucleotide sequence ID" value="NZ_PVNL01000036.1"/>
</dbReference>
<evidence type="ECO:0000313" key="5">
    <source>
        <dbReference type="Proteomes" id="UP000238823"/>
    </source>
</evidence>
<evidence type="ECO:0000259" key="3">
    <source>
        <dbReference type="PROSITE" id="PS51387"/>
    </source>
</evidence>
<dbReference type="OrthoDB" id="9800184at2"/>
<dbReference type="InterPro" id="IPR007173">
    <property type="entry name" value="ALO_C"/>
</dbReference>
<dbReference type="Gene3D" id="3.30.465.10">
    <property type="match status" value="1"/>
</dbReference>
<feature type="domain" description="FAD-binding PCMH-type" evidence="3">
    <location>
        <begin position="12"/>
        <end position="183"/>
    </location>
</feature>
<accession>A0A2S9YUF4</accession>
<evidence type="ECO:0000313" key="4">
    <source>
        <dbReference type="EMBL" id="PRQ08737.1"/>
    </source>
</evidence>
<dbReference type="PANTHER" id="PTHR43762:SF1">
    <property type="entry name" value="D-ARABINONO-1,4-LACTONE OXIDASE"/>
    <property type="match status" value="1"/>
</dbReference>
<dbReference type="InterPro" id="IPR016167">
    <property type="entry name" value="FAD-bd_PCMH_sub1"/>
</dbReference>
<keyword evidence="2 4" id="KW-0560">Oxidoreductase</keyword>